<dbReference type="STRING" id="561176.SAMN04488561_5103"/>
<dbReference type="AlphaFoldDB" id="A0A1H5PQ77"/>
<feature type="signal peptide" evidence="2">
    <location>
        <begin position="1"/>
        <end position="27"/>
    </location>
</feature>
<dbReference type="PANTHER" id="PTHR33376">
    <property type="match status" value="1"/>
</dbReference>
<sequence>MTRMKTRTTLIAALCVVAASGCGFVTGDDGGSGGGDAAECTDQELRLATIRAESDPATLAAEKFADLVDEGTDGRLSVRVFPNSQIGGVNDIFAGLSAGQEVDLFYEGISIYPTLEGASAFTITSVPFLWDSYDQLLGVLRTDRFGELLDEAAEATGVRVVAIEGDAEPRALSANRAIETPADMEGLKLRIAEAPMPQAFARALGAEPQVVPLADLYLALRQGVVDAQENGSITIVNQSLDEVQDYYMPTDYIRDARSWYVSDDWWQGLCQDDKDVVVDAAHEAGELDTAEVQKQMDEAMATLEQSLTVVQPDVEAFRTAVSETFRQFDGDLWPEGLLDEVAELKEQAP</sequence>
<dbReference type="PANTHER" id="PTHR33376:SF4">
    <property type="entry name" value="SIALIC ACID-BINDING PERIPLASMIC PROTEIN SIAP"/>
    <property type="match status" value="1"/>
</dbReference>
<dbReference type="Pfam" id="PF03480">
    <property type="entry name" value="DctP"/>
    <property type="match status" value="1"/>
</dbReference>
<evidence type="ECO:0000256" key="2">
    <source>
        <dbReference type="SAM" id="SignalP"/>
    </source>
</evidence>
<reference evidence="4" key="1">
    <citation type="submission" date="2016-10" db="EMBL/GenBank/DDBJ databases">
        <authorList>
            <person name="Varghese N."/>
            <person name="Submissions S."/>
        </authorList>
    </citation>
    <scope>NUCLEOTIDE SEQUENCE [LARGE SCALE GENOMIC DNA]</scope>
    <source>
        <strain evidence="4">DSM 45237</strain>
    </source>
</reference>
<dbReference type="EMBL" id="FNUC01000004">
    <property type="protein sequence ID" value="SEF15854.1"/>
    <property type="molecule type" value="Genomic_DNA"/>
</dbReference>
<dbReference type="Gene3D" id="3.40.190.170">
    <property type="entry name" value="Bacterial extracellular solute-binding protein, family 7"/>
    <property type="match status" value="1"/>
</dbReference>
<keyword evidence="4" id="KW-1185">Reference proteome</keyword>
<dbReference type="InterPro" id="IPR018389">
    <property type="entry name" value="DctP_fam"/>
</dbReference>
<name>A0A1H5PQ77_9ACTN</name>
<dbReference type="Proteomes" id="UP000181980">
    <property type="component" value="Unassembled WGS sequence"/>
</dbReference>
<proteinExistence type="predicted"/>
<dbReference type="CDD" id="cd13603">
    <property type="entry name" value="PBP2_TRAP_Siap_TeaA_like"/>
    <property type="match status" value="1"/>
</dbReference>
<evidence type="ECO:0000313" key="3">
    <source>
        <dbReference type="EMBL" id="SEF15854.1"/>
    </source>
</evidence>
<keyword evidence="1 2" id="KW-0732">Signal</keyword>
<dbReference type="GO" id="GO:0055085">
    <property type="term" value="P:transmembrane transport"/>
    <property type="evidence" value="ECO:0007669"/>
    <property type="project" value="InterPro"/>
</dbReference>
<gene>
    <name evidence="3" type="ORF">SAMN04488561_5103</name>
</gene>
<evidence type="ECO:0000256" key="1">
    <source>
        <dbReference type="ARBA" id="ARBA00022729"/>
    </source>
</evidence>
<feature type="chain" id="PRO_5010194488" evidence="2">
    <location>
        <begin position="28"/>
        <end position="349"/>
    </location>
</feature>
<dbReference type="RefSeq" id="WP_069109089.1">
    <property type="nucleotide sequence ID" value="NZ_FNUC01000004.1"/>
</dbReference>
<accession>A0A1H5PQ77</accession>
<dbReference type="NCBIfam" id="NF037995">
    <property type="entry name" value="TRAP_S1"/>
    <property type="match status" value="1"/>
</dbReference>
<evidence type="ECO:0000313" key="4">
    <source>
        <dbReference type="Proteomes" id="UP000181980"/>
    </source>
</evidence>
<dbReference type="InterPro" id="IPR038404">
    <property type="entry name" value="TRAP_DctP_sf"/>
</dbReference>
<dbReference type="OrthoDB" id="9815946at2"/>
<protein>
    <submittedName>
        <fullName evidence="3">Tripartite ATP-independent transporter solute receptor, DctP family</fullName>
    </submittedName>
</protein>
<dbReference type="PROSITE" id="PS51257">
    <property type="entry name" value="PROKAR_LIPOPROTEIN"/>
    <property type="match status" value="1"/>
</dbReference>
<keyword evidence="3" id="KW-0675">Receptor</keyword>
<organism evidence="3 4">
    <name type="scientific">Jiangella alba</name>
    <dbReference type="NCBI Taxonomy" id="561176"/>
    <lineage>
        <taxon>Bacteria</taxon>
        <taxon>Bacillati</taxon>
        <taxon>Actinomycetota</taxon>
        <taxon>Actinomycetes</taxon>
        <taxon>Jiangellales</taxon>
        <taxon>Jiangellaceae</taxon>
        <taxon>Jiangella</taxon>
    </lineage>
</organism>